<organism evidence="2 3">
    <name type="scientific">Pieris macdunnoughi</name>
    <dbReference type="NCBI Taxonomy" id="345717"/>
    <lineage>
        <taxon>Eukaryota</taxon>
        <taxon>Metazoa</taxon>
        <taxon>Ecdysozoa</taxon>
        <taxon>Arthropoda</taxon>
        <taxon>Hexapoda</taxon>
        <taxon>Insecta</taxon>
        <taxon>Pterygota</taxon>
        <taxon>Neoptera</taxon>
        <taxon>Endopterygota</taxon>
        <taxon>Lepidoptera</taxon>
        <taxon>Glossata</taxon>
        <taxon>Ditrysia</taxon>
        <taxon>Papilionoidea</taxon>
        <taxon>Pieridae</taxon>
        <taxon>Pierinae</taxon>
        <taxon>Pieris</taxon>
    </lineage>
</organism>
<reference evidence="2" key="1">
    <citation type="submission" date="2021-02" db="EMBL/GenBank/DDBJ databases">
        <authorList>
            <person name="Steward A R."/>
        </authorList>
    </citation>
    <scope>NUCLEOTIDE SEQUENCE</scope>
</reference>
<feature type="region of interest" description="Disordered" evidence="1">
    <location>
        <begin position="46"/>
        <end position="159"/>
    </location>
</feature>
<gene>
    <name evidence="2" type="ORF">PMACD_LOCUS4433</name>
</gene>
<feature type="compositionally biased region" description="Basic and acidic residues" evidence="1">
    <location>
        <begin position="46"/>
        <end position="80"/>
    </location>
</feature>
<protein>
    <submittedName>
        <fullName evidence="2">Uncharacterized protein</fullName>
    </submittedName>
</protein>
<feature type="compositionally biased region" description="Basic and acidic residues" evidence="1">
    <location>
        <begin position="90"/>
        <end position="119"/>
    </location>
</feature>
<name>A0A821Q4R1_9NEOP</name>
<feature type="region of interest" description="Disordered" evidence="1">
    <location>
        <begin position="1"/>
        <end position="21"/>
    </location>
</feature>
<evidence type="ECO:0000256" key="1">
    <source>
        <dbReference type="SAM" id="MobiDB-lite"/>
    </source>
</evidence>
<comment type="caution">
    <text evidence="2">The sequence shown here is derived from an EMBL/GenBank/DDBJ whole genome shotgun (WGS) entry which is preliminary data.</text>
</comment>
<proteinExistence type="predicted"/>
<accession>A0A821Q4R1</accession>
<evidence type="ECO:0000313" key="3">
    <source>
        <dbReference type="Proteomes" id="UP000663880"/>
    </source>
</evidence>
<sequence length="170" mass="20809">MSGLSSGGMEPEEPNSKEKKINDEVISFLLKRSEHDIPQYCTRIKTYLDVKRRRQRANEARRNTENEKTKKKTEDTKDINAEDNAFVGNDDDRGSKRSCRVKGERSRPESRKQEPVDRCGRRRRRRSCRRRRRRSCSRRRRRRRRRSCSRRRRRRSCRRKRRRNRRCGCR</sequence>
<dbReference type="EMBL" id="CAJOBZ010000008">
    <property type="protein sequence ID" value="CAF4818004.1"/>
    <property type="molecule type" value="Genomic_DNA"/>
</dbReference>
<feature type="compositionally biased region" description="Basic residues" evidence="1">
    <location>
        <begin position="120"/>
        <end position="159"/>
    </location>
</feature>
<dbReference type="AlphaFoldDB" id="A0A821Q4R1"/>
<evidence type="ECO:0000313" key="2">
    <source>
        <dbReference type="EMBL" id="CAF4818004.1"/>
    </source>
</evidence>
<dbReference type="OrthoDB" id="7471310at2759"/>
<keyword evidence="3" id="KW-1185">Reference proteome</keyword>
<dbReference type="Proteomes" id="UP000663880">
    <property type="component" value="Unassembled WGS sequence"/>
</dbReference>